<reference evidence="1" key="8">
    <citation type="journal article" date="2005" name="Science">
        <title>Antisense Transcription in the Mammalian Transcriptome.</title>
        <authorList>
            <consortium name="RIKEN Genome Exploration Research Group and Genome Science Group (Genome Network Project Core Group) and the FANTOM Consortium"/>
        </authorList>
    </citation>
    <scope>NUCLEOTIDE SEQUENCE</scope>
    <source>
        <strain evidence="1">C57BL/6J</strain>
        <tissue evidence="1">Heart</tissue>
    </source>
</reference>
<reference evidence="1" key="1">
    <citation type="journal article" date="1999" name="Methods Enzymol.">
        <title>High-efficiency full-length cDNA cloning.</title>
        <authorList>
            <person name="Carninci P."/>
            <person name="Hayashizaki Y."/>
        </authorList>
    </citation>
    <scope>NUCLEOTIDE SEQUENCE</scope>
    <source>
        <strain evidence="1">C57BL/6J</strain>
        <tissue evidence="1">Heart</tissue>
    </source>
</reference>
<reference evidence="1" key="6">
    <citation type="submission" date="2004-03" db="EMBL/GenBank/DDBJ databases">
        <authorList>
            <person name="Arakawa T."/>
            <person name="Carninci P."/>
            <person name="Fukuda S."/>
            <person name="Hashizume W."/>
            <person name="Hayashida K."/>
            <person name="Hori F."/>
            <person name="Iida J."/>
            <person name="Imamura K."/>
            <person name="Imotani K."/>
            <person name="Itoh M."/>
            <person name="Kanagawa S."/>
            <person name="Kawai J."/>
            <person name="Kojima M."/>
            <person name="Konno H."/>
            <person name="Murata M."/>
            <person name="Nakamura M."/>
            <person name="Ninomiya N."/>
            <person name="Nishiyori H."/>
            <person name="Nomura K."/>
            <person name="Ohno M."/>
            <person name="Sakazume N."/>
            <person name="Sano H."/>
            <person name="Sasaki D."/>
            <person name="Shibata K."/>
            <person name="Shiraki T."/>
            <person name="Tagami M."/>
            <person name="Tagami Y."/>
            <person name="Waki K."/>
            <person name="Watahiki A."/>
            <person name="Muramatsu M."/>
            <person name="Hayashizaki Y."/>
        </authorList>
    </citation>
    <scope>NUCLEOTIDE SEQUENCE</scope>
    <source>
        <strain evidence="1">C57BL/6J</strain>
        <tissue evidence="1">Heart</tissue>
    </source>
</reference>
<reference evidence="1" key="5">
    <citation type="journal article" date="2002" name="Nature">
        <title>Analysis of the mouse transcriptome based on functional annotation of 60,770 full-length cDNAs.</title>
        <authorList>
            <consortium name="The FANTOM Consortium and the RIKEN Genome Exploration Research Group Phase I and II Team"/>
        </authorList>
    </citation>
    <scope>NUCLEOTIDE SEQUENCE</scope>
    <source>
        <strain evidence="1">C57BL/6J</strain>
        <tissue evidence="1">Heart</tissue>
    </source>
</reference>
<proteinExistence type="evidence at transcript level"/>
<dbReference type="AlphaFoldDB" id="Q3UQ77"/>
<accession>Q3UQ77</accession>
<reference evidence="1" key="7">
    <citation type="journal article" date="2005" name="Science">
        <title>The Transcriptional Landscape of the Mammalian Genome.</title>
        <authorList>
            <consortium name="The FANTOM Consortium"/>
            <consortium name="Riken Genome Exploration Research Group and Genome Science Group (Genome Network Project Core Group)"/>
        </authorList>
    </citation>
    <scope>NUCLEOTIDE SEQUENCE</scope>
    <source>
        <strain evidence="1">C57BL/6J</strain>
        <tissue evidence="1">Heart</tissue>
    </source>
</reference>
<sequence>MFDFFFLNMNHPTSLVKYLCGETTTFKFEERNLRCRKDPTEPVLF</sequence>
<dbReference type="AGR" id="MGI:3641740"/>
<gene>
    <name evidence="2" type="primary">Gm10635</name>
</gene>
<dbReference type="EMBL" id="AK142702">
    <property type="protein sequence ID" value="BAE25166.1"/>
    <property type="molecule type" value="mRNA"/>
</dbReference>
<reference evidence="1" key="4">
    <citation type="journal article" date="2001" name="Nature">
        <title>Functional annotation of a full-length mouse cDNA collection.</title>
        <authorList>
            <consortium name="The RIKEN Genome Exploration Research Group Phase II Team and the FANTOM Consortium"/>
        </authorList>
    </citation>
    <scope>NUCLEOTIDE SEQUENCE</scope>
    <source>
        <strain evidence="1">C57BL/6J</strain>
        <tissue evidence="1">Heart</tissue>
    </source>
</reference>
<reference evidence="1" key="2">
    <citation type="journal article" date="2000" name="Genome Res.">
        <title>Normalization and subtraction of cap-trapper-selected cDNAs to prepare full-length cDNA libraries for rapid discovery of new genes.</title>
        <authorList>
            <person name="Carninci P."/>
            <person name="Shibata Y."/>
            <person name="Hayatsu N."/>
            <person name="Sugahara Y."/>
            <person name="Shibata K."/>
            <person name="Itoh M."/>
            <person name="Konno H."/>
            <person name="Okazaki Y."/>
            <person name="Muramatsu M."/>
            <person name="Hayashizaki Y."/>
        </authorList>
    </citation>
    <scope>NUCLEOTIDE SEQUENCE</scope>
    <source>
        <strain evidence="1">C57BL/6J</strain>
        <tissue evidence="1">Heart</tissue>
    </source>
</reference>
<reference evidence="1" key="3">
    <citation type="journal article" date="2000" name="Genome Res.">
        <title>RIKEN integrated sequence analysis (RISA) system--384-format sequencing pipeline with 384 multicapillary sequencer.</title>
        <authorList>
            <person name="Shibata K."/>
            <person name="Itoh M."/>
            <person name="Aizawa K."/>
            <person name="Nagaoka S."/>
            <person name="Sasaki N."/>
            <person name="Carninci P."/>
            <person name="Konno H."/>
            <person name="Akiyama J."/>
            <person name="Nishi K."/>
            <person name="Kitsunai T."/>
            <person name="Tashiro H."/>
            <person name="Itoh M."/>
            <person name="Sumi N."/>
            <person name="Ishii Y."/>
            <person name="Nakamura S."/>
            <person name="Hazama M."/>
            <person name="Nishine T."/>
            <person name="Harada A."/>
            <person name="Yamamoto R."/>
            <person name="Matsumoto H."/>
            <person name="Sakaguchi S."/>
            <person name="Ikegami T."/>
            <person name="Kashiwagi K."/>
            <person name="Fujiwake S."/>
            <person name="Inoue K."/>
            <person name="Togawa Y."/>
            <person name="Izawa M."/>
            <person name="Ohara E."/>
            <person name="Watahiki M."/>
            <person name="Yoneda Y."/>
            <person name="Ishikawa T."/>
            <person name="Ozawa K."/>
            <person name="Tanaka T."/>
            <person name="Matsuura S."/>
            <person name="Kawai J."/>
            <person name="Okazaki Y."/>
            <person name="Muramatsu M."/>
            <person name="Inoue Y."/>
            <person name="Kira A."/>
            <person name="Hayashizaki Y."/>
        </authorList>
    </citation>
    <scope>NUCLEOTIDE SEQUENCE</scope>
    <source>
        <strain evidence="1">C57BL/6J</strain>
        <tissue evidence="1">Heart</tissue>
    </source>
</reference>
<evidence type="ECO:0000313" key="2">
    <source>
        <dbReference type="MGI" id="MGI:3641740"/>
    </source>
</evidence>
<dbReference type="MGI" id="MGI:3641740">
    <property type="gene designation" value="Gm10635"/>
</dbReference>
<evidence type="ECO:0000313" key="1">
    <source>
        <dbReference type="EMBL" id="BAE25166.1"/>
    </source>
</evidence>
<name>Q3UQ77_MOUSE</name>
<organism evidence="1">
    <name type="scientific">Mus musculus</name>
    <name type="common">Mouse</name>
    <dbReference type="NCBI Taxonomy" id="10090"/>
    <lineage>
        <taxon>Eukaryota</taxon>
        <taxon>Metazoa</taxon>
        <taxon>Chordata</taxon>
        <taxon>Craniata</taxon>
        <taxon>Vertebrata</taxon>
        <taxon>Euteleostomi</taxon>
        <taxon>Mammalia</taxon>
        <taxon>Eutheria</taxon>
        <taxon>Euarchontoglires</taxon>
        <taxon>Glires</taxon>
        <taxon>Rodentia</taxon>
        <taxon>Myomorpha</taxon>
        <taxon>Muroidea</taxon>
        <taxon>Muridae</taxon>
        <taxon>Murinae</taxon>
        <taxon>Mus</taxon>
        <taxon>Mus</taxon>
    </lineage>
</organism>
<protein>
    <submittedName>
        <fullName evidence="1">Uncharacterized protein</fullName>
    </submittedName>
</protein>